<reference evidence="7 8" key="1">
    <citation type="submission" date="2019-04" db="EMBL/GenBank/DDBJ databases">
        <authorList>
            <person name="Jiang L."/>
        </authorList>
    </citation>
    <scope>NUCLEOTIDE SEQUENCE [LARGE SCALE GENOMIC DNA]</scope>
    <source>
        <strain evidence="7 8">YIM 131861</strain>
    </source>
</reference>
<evidence type="ECO:0000256" key="1">
    <source>
        <dbReference type="ARBA" id="ARBA00004141"/>
    </source>
</evidence>
<keyword evidence="3 5" id="KW-1133">Transmembrane helix</keyword>
<evidence type="ECO:0000256" key="2">
    <source>
        <dbReference type="ARBA" id="ARBA00022692"/>
    </source>
</evidence>
<feature type="transmembrane region" description="Helical" evidence="5">
    <location>
        <begin position="74"/>
        <end position="98"/>
    </location>
</feature>
<evidence type="ECO:0000256" key="4">
    <source>
        <dbReference type="ARBA" id="ARBA00023136"/>
    </source>
</evidence>
<dbReference type="InterPro" id="IPR049453">
    <property type="entry name" value="Memb_transporter_dom"/>
</dbReference>
<keyword evidence="8" id="KW-1185">Reference proteome</keyword>
<sequence length="356" mass="37692">MIFRRLDAASAGRRLVDSLPAVLQITVTAIAAWSFAYFVVGHASPLLAAIVAISALGFVRDARPVRVLETVLGMTLGIALAEVLLLGFGAGVVQYAIALAATMLIARFLSPAASFAVAAAVQCSLVMLSPIPAGGPFTRTIDALIGGVFALLATALIPRDPRRAATRAGRRLIGSHERVLRELADSARTGSGEIAAGALARARSLDPVSADWKASVESGLAIVRLSPFLRRSRFDLARQATMVDSLDLCTRSLRVIARRALYVVRDGDERPAAADLFDRMALCVSLLRDSLTDVAQQPVARQSFAELARHLDPVAMLPDADFADRNLVQGVRPYLVDALVATGLPADEARALLPAA</sequence>
<keyword evidence="4 5" id="KW-0472">Membrane</keyword>
<protein>
    <submittedName>
        <fullName evidence="7">FUSC family protein</fullName>
    </submittedName>
</protein>
<dbReference type="GO" id="GO:0016020">
    <property type="term" value="C:membrane"/>
    <property type="evidence" value="ECO:0007669"/>
    <property type="project" value="UniProtKB-SubCell"/>
</dbReference>
<keyword evidence="2 5" id="KW-0812">Transmembrane</keyword>
<accession>A0A4V3WUH4</accession>
<evidence type="ECO:0000313" key="7">
    <source>
        <dbReference type="EMBL" id="THG35767.1"/>
    </source>
</evidence>
<dbReference type="EMBL" id="SSSN01000003">
    <property type="protein sequence ID" value="THG35767.1"/>
    <property type="molecule type" value="Genomic_DNA"/>
</dbReference>
<proteinExistence type="predicted"/>
<evidence type="ECO:0000256" key="5">
    <source>
        <dbReference type="SAM" id="Phobius"/>
    </source>
</evidence>
<dbReference type="AlphaFoldDB" id="A0A4V3WUH4"/>
<dbReference type="OrthoDB" id="5198202at2"/>
<evidence type="ECO:0000313" key="8">
    <source>
        <dbReference type="Proteomes" id="UP000307380"/>
    </source>
</evidence>
<feature type="transmembrane region" description="Helical" evidence="5">
    <location>
        <begin position="140"/>
        <end position="157"/>
    </location>
</feature>
<name>A0A4V3WUH4_9MICO</name>
<dbReference type="Proteomes" id="UP000307380">
    <property type="component" value="Unassembled WGS sequence"/>
</dbReference>
<organism evidence="7 8">
    <name type="scientific">Orlajensenia flava</name>
    <dbReference type="NCBI Taxonomy" id="2565934"/>
    <lineage>
        <taxon>Bacteria</taxon>
        <taxon>Bacillati</taxon>
        <taxon>Actinomycetota</taxon>
        <taxon>Actinomycetes</taxon>
        <taxon>Micrococcales</taxon>
        <taxon>Microbacteriaceae</taxon>
        <taxon>Orlajensenia</taxon>
    </lineage>
</organism>
<feature type="domain" description="Integral membrane bound transporter" evidence="6">
    <location>
        <begin position="33"/>
        <end position="153"/>
    </location>
</feature>
<evidence type="ECO:0000256" key="3">
    <source>
        <dbReference type="ARBA" id="ARBA00022989"/>
    </source>
</evidence>
<comment type="caution">
    <text evidence="7">The sequence shown here is derived from an EMBL/GenBank/DDBJ whole genome shotgun (WGS) entry which is preliminary data.</text>
</comment>
<dbReference type="RefSeq" id="WP_136423516.1">
    <property type="nucleotide sequence ID" value="NZ_SSSN01000003.1"/>
</dbReference>
<evidence type="ECO:0000259" key="6">
    <source>
        <dbReference type="Pfam" id="PF13515"/>
    </source>
</evidence>
<gene>
    <name evidence="7" type="ORF">E6C70_06985</name>
</gene>
<dbReference type="Pfam" id="PF13515">
    <property type="entry name" value="FUSC_2"/>
    <property type="match status" value="1"/>
</dbReference>
<feature type="transmembrane region" description="Helical" evidence="5">
    <location>
        <begin position="104"/>
        <end position="128"/>
    </location>
</feature>
<comment type="subcellular location">
    <subcellularLocation>
        <location evidence="1">Membrane</location>
        <topology evidence="1">Multi-pass membrane protein</topology>
    </subcellularLocation>
</comment>